<proteinExistence type="predicted"/>
<name>A0A4Y9YGR4_9APHY</name>
<feature type="non-terminal residue" evidence="1">
    <location>
        <position position="50"/>
    </location>
</feature>
<accession>A0A4Y9YGR4</accession>
<reference evidence="1 2" key="1">
    <citation type="submission" date="2019-01" db="EMBL/GenBank/DDBJ databases">
        <title>Genome sequencing of the rare red list fungi Fomitopsis rosea.</title>
        <authorList>
            <person name="Buettner E."/>
            <person name="Kellner H."/>
        </authorList>
    </citation>
    <scope>NUCLEOTIDE SEQUENCE [LARGE SCALE GENOMIC DNA]</scope>
    <source>
        <strain evidence="1 2">DSM 105464</strain>
    </source>
</reference>
<dbReference type="AlphaFoldDB" id="A0A4Y9YGR4"/>
<sequence>MGWDYRQLVDMRDVLVVHVAGTGGERRERDALFQSPPLMLIAPTDEVPFE</sequence>
<organism evidence="1 2">
    <name type="scientific">Rhodofomes roseus</name>
    <dbReference type="NCBI Taxonomy" id="34475"/>
    <lineage>
        <taxon>Eukaryota</taxon>
        <taxon>Fungi</taxon>
        <taxon>Dikarya</taxon>
        <taxon>Basidiomycota</taxon>
        <taxon>Agaricomycotina</taxon>
        <taxon>Agaricomycetes</taxon>
        <taxon>Polyporales</taxon>
        <taxon>Rhodofomes</taxon>
    </lineage>
</organism>
<protein>
    <submittedName>
        <fullName evidence="1">Uncharacterized protein</fullName>
    </submittedName>
</protein>
<dbReference type="EMBL" id="SEKV01000218">
    <property type="protein sequence ID" value="TFY61200.1"/>
    <property type="molecule type" value="Genomic_DNA"/>
</dbReference>
<comment type="caution">
    <text evidence="1">The sequence shown here is derived from an EMBL/GenBank/DDBJ whole genome shotgun (WGS) entry which is preliminary data.</text>
</comment>
<evidence type="ECO:0000313" key="2">
    <source>
        <dbReference type="Proteomes" id="UP000298390"/>
    </source>
</evidence>
<dbReference type="Proteomes" id="UP000298390">
    <property type="component" value="Unassembled WGS sequence"/>
</dbReference>
<evidence type="ECO:0000313" key="1">
    <source>
        <dbReference type="EMBL" id="TFY61200.1"/>
    </source>
</evidence>
<gene>
    <name evidence="1" type="ORF">EVJ58_g4653</name>
</gene>